<protein>
    <submittedName>
        <fullName evidence="1">Uncharacterized protein</fullName>
    </submittedName>
</protein>
<dbReference type="EMBL" id="GL434901">
    <property type="protein sequence ID" value="EFN74359.1"/>
    <property type="molecule type" value="Genomic_DNA"/>
</dbReference>
<dbReference type="AlphaFoldDB" id="E1ZWS0"/>
<organism evidence="2">
    <name type="scientific">Camponotus floridanus</name>
    <name type="common">Florida carpenter ant</name>
    <dbReference type="NCBI Taxonomy" id="104421"/>
    <lineage>
        <taxon>Eukaryota</taxon>
        <taxon>Metazoa</taxon>
        <taxon>Ecdysozoa</taxon>
        <taxon>Arthropoda</taxon>
        <taxon>Hexapoda</taxon>
        <taxon>Insecta</taxon>
        <taxon>Pterygota</taxon>
        <taxon>Neoptera</taxon>
        <taxon>Endopterygota</taxon>
        <taxon>Hymenoptera</taxon>
        <taxon>Apocrita</taxon>
        <taxon>Aculeata</taxon>
        <taxon>Formicoidea</taxon>
        <taxon>Formicidae</taxon>
        <taxon>Formicinae</taxon>
        <taxon>Camponotus</taxon>
    </lineage>
</organism>
<gene>
    <name evidence="1" type="ORF">EAG_03319</name>
</gene>
<accession>E1ZWS0</accession>
<reference evidence="1 2" key="1">
    <citation type="journal article" date="2010" name="Science">
        <title>Genomic comparison of the ants Camponotus floridanus and Harpegnathos saltator.</title>
        <authorList>
            <person name="Bonasio R."/>
            <person name="Zhang G."/>
            <person name="Ye C."/>
            <person name="Mutti N.S."/>
            <person name="Fang X."/>
            <person name="Qin N."/>
            <person name="Donahue G."/>
            <person name="Yang P."/>
            <person name="Li Q."/>
            <person name="Li C."/>
            <person name="Zhang P."/>
            <person name="Huang Z."/>
            <person name="Berger S.L."/>
            <person name="Reinberg D."/>
            <person name="Wang J."/>
            <person name="Liebig J."/>
        </authorList>
    </citation>
    <scope>NUCLEOTIDE SEQUENCE [LARGE SCALE GENOMIC DNA]</scope>
    <source>
        <strain evidence="2">C129</strain>
    </source>
</reference>
<sequence length="205" mass="22716">MGMGESNDASKGQQVAIRAYCFELLIANSCDRPARTRAASLLSFSVVARNIEKAVIVSSKFVASYSAPEEIRQEFYTSGRHVTTSDIRASPHGLHPPSYNTWSSSCALYPQEIFVPSLRLAKKFSSHLVNVIRREYRLSSSTKASRSVEGNPDDSNRIKAVTAVIIVDTGENKEENRVHVNAVDDVELHREDAVRQDADWASPSF</sequence>
<name>E1ZWS0_CAMFO</name>
<keyword evidence="2" id="KW-1185">Reference proteome</keyword>
<dbReference type="Proteomes" id="UP000000311">
    <property type="component" value="Unassembled WGS sequence"/>
</dbReference>
<evidence type="ECO:0000313" key="2">
    <source>
        <dbReference type="Proteomes" id="UP000000311"/>
    </source>
</evidence>
<proteinExistence type="predicted"/>
<dbReference type="InParanoid" id="E1ZWS0"/>
<evidence type="ECO:0000313" key="1">
    <source>
        <dbReference type="EMBL" id="EFN74359.1"/>
    </source>
</evidence>